<reference evidence="1" key="1">
    <citation type="submission" date="2021-02" db="EMBL/GenBank/DDBJ databases">
        <authorList>
            <person name="Nowell W R."/>
        </authorList>
    </citation>
    <scope>NUCLEOTIDE SEQUENCE</scope>
</reference>
<proteinExistence type="predicted"/>
<organism evidence="1 2">
    <name type="scientific">Rotaria magnacalcarata</name>
    <dbReference type="NCBI Taxonomy" id="392030"/>
    <lineage>
        <taxon>Eukaryota</taxon>
        <taxon>Metazoa</taxon>
        <taxon>Spiralia</taxon>
        <taxon>Gnathifera</taxon>
        <taxon>Rotifera</taxon>
        <taxon>Eurotatoria</taxon>
        <taxon>Bdelloidea</taxon>
        <taxon>Philodinida</taxon>
        <taxon>Philodinidae</taxon>
        <taxon>Rotaria</taxon>
    </lineage>
</organism>
<protein>
    <submittedName>
        <fullName evidence="1">Uncharacterized protein</fullName>
    </submittedName>
</protein>
<dbReference type="Proteomes" id="UP000663834">
    <property type="component" value="Unassembled WGS sequence"/>
</dbReference>
<comment type="caution">
    <text evidence="1">The sequence shown here is derived from an EMBL/GenBank/DDBJ whole genome shotgun (WGS) entry which is preliminary data.</text>
</comment>
<accession>A0A816H6J7</accession>
<sequence length="125" mass="13999">GGLKQHDPATAYAMIRRLRGGNNKNIEYMPIQNKNGELLTNSADRLSRWREYLSELLNVHTSVDPLIIQQIDAPLISKKEQERQDKPPSLVEVQEDIRQMKNRKASGNDGITADLLKAGGLPIAI</sequence>
<evidence type="ECO:0000313" key="2">
    <source>
        <dbReference type="Proteomes" id="UP000663834"/>
    </source>
</evidence>
<feature type="non-terminal residue" evidence="1">
    <location>
        <position position="1"/>
    </location>
</feature>
<name>A0A816H6J7_9BILA</name>
<dbReference type="AlphaFoldDB" id="A0A816H6J7"/>
<dbReference type="EMBL" id="CAJNOW010021304">
    <property type="protein sequence ID" value="CAF1683691.1"/>
    <property type="molecule type" value="Genomic_DNA"/>
</dbReference>
<dbReference type="OrthoDB" id="407509at2759"/>
<gene>
    <name evidence="1" type="ORF">KQP761_LOCUS37637</name>
</gene>
<evidence type="ECO:0000313" key="1">
    <source>
        <dbReference type="EMBL" id="CAF1683691.1"/>
    </source>
</evidence>